<dbReference type="Pfam" id="PF02515">
    <property type="entry name" value="CoA_transf_3"/>
    <property type="match status" value="1"/>
</dbReference>
<reference evidence="3" key="1">
    <citation type="journal article" date="2019" name="Int. J. Syst. Evol. Microbiol.">
        <title>The Global Catalogue of Microorganisms (GCM) 10K type strain sequencing project: providing services to taxonomists for standard genome sequencing and annotation.</title>
        <authorList>
            <consortium name="The Broad Institute Genomics Platform"/>
            <consortium name="The Broad Institute Genome Sequencing Center for Infectious Disease"/>
            <person name="Wu L."/>
            <person name="Ma J."/>
        </authorList>
    </citation>
    <scope>NUCLEOTIDE SEQUENCE [LARGE SCALE GENOMIC DNA]</scope>
    <source>
        <strain evidence="3">JCM 17021</strain>
    </source>
</reference>
<name>A0ABP7KP97_9MICO</name>
<dbReference type="RefSeq" id="WP_345067862.1">
    <property type="nucleotide sequence ID" value="NZ_BAABCN010000008.1"/>
</dbReference>
<organism evidence="2 3">
    <name type="scientific">Leifsonia kafniensis</name>
    <dbReference type="NCBI Taxonomy" id="475957"/>
    <lineage>
        <taxon>Bacteria</taxon>
        <taxon>Bacillati</taxon>
        <taxon>Actinomycetota</taxon>
        <taxon>Actinomycetes</taxon>
        <taxon>Micrococcales</taxon>
        <taxon>Microbacteriaceae</taxon>
        <taxon>Leifsonia</taxon>
    </lineage>
</organism>
<evidence type="ECO:0000256" key="1">
    <source>
        <dbReference type="ARBA" id="ARBA00022679"/>
    </source>
</evidence>
<keyword evidence="1" id="KW-0808">Transferase</keyword>
<dbReference type="Proteomes" id="UP001501803">
    <property type="component" value="Unassembled WGS sequence"/>
</dbReference>
<accession>A0ABP7KP97</accession>
<gene>
    <name evidence="2" type="ORF">GCM10022381_28360</name>
</gene>
<dbReference type="InterPro" id="IPR050483">
    <property type="entry name" value="CoA-transferase_III_domain"/>
</dbReference>
<dbReference type="Gene3D" id="3.30.1540.10">
    <property type="entry name" value="formyl-coa transferase, domain 3"/>
    <property type="match status" value="1"/>
</dbReference>
<evidence type="ECO:0000313" key="3">
    <source>
        <dbReference type="Proteomes" id="UP001501803"/>
    </source>
</evidence>
<dbReference type="PANTHER" id="PTHR48207:SF3">
    <property type="entry name" value="SUCCINATE--HYDROXYMETHYLGLUTARATE COA-TRANSFERASE"/>
    <property type="match status" value="1"/>
</dbReference>
<dbReference type="Gene3D" id="3.40.50.10540">
    <property type="entry name" value="Crotonobetainyl-coa:carnitine coa-transferase, domain 1"/>
    <property type="match status" value="1"/>
</dbReference>
<sequence>MSGPLDGIVVLDLSRALAGPFCTALLADMGATIIKVESVKGGDVTRTWPPFEGSHSLYFDSINRGKSSIAIDFYTEAGRALLLKLALSADVVVENFRSGVMAKLGLDPTELRAQKPSLVIASVSGFGATGPLSQAAGLDQVAQGMSGLISITGADPENTYRFGVPIIDTMSGVFCAFGVASALTQRERTGEGAEISTSLLESALAITSFQGQRYLSTGQVPGPHGNDHASLTPYGAFKTADKPITIAVGSNKQWHDLCGALGAPHLAAEPDFATGRERTTHRERVKAAIEGLLQRRPGAEWIDVLRDAGIPCGPIYTFDQVFEDPQVKALGMVQNLSRADGSPLPLIRGPMSVNGVPTPILTPPPALGAQSRAVLRGLGFNDDDIDALLDAGVVTEPETVAIGAPR</sequence>
<dbReference type="InterPro" id="IPR003673">
    <property type="entry name" value="CoA-Trfase_fam_III"/>
</dbReference>
<dbReference type="SUPFAM" id="SSF89796">
    <property type="entry name" value="CoA-transferase family III (CaiB/BaiF)"/>
    <property type="match status" value="1"/>
</dbReference>
<dbReference type="EMBL" id="BAABCN010000008">
    <property type="protein sequence ID" value="GAA3884500.1"/>
    <property type="molecule type" value="Genomic_DNA"/>
</dbReference>
<evidence type="ECO:0000313" key="2">
    <source>
        <dbReference type="EMBL" id="GAA3884500.1"/>
    </source>
</evidence>
<keyword evidence="3" id="KW-1185">Reference proteome</keyword>
<comment type="caution">
    <text evidence="2">The sequence shown here is derived from an EMBL/GenBank/DDBJ whole genome shotgun (WGS) entry which is preliminary data.</text>
</comment>
<dbReference type="InterPro" id="IPR023606">
    <property type="entry name" value="CoA-Trfase_III_dom_1_sf"/>
</dbReference>
<dbReference type="PANTHER" id="PTHR48207">
    <property type="entry name" value="SUCCINATE--HYDROXYMETHYLGLUTARATE COA-TRANSFERASE"/>
    <property type="match status" value="1"/>
</dbReference>
<dbReference type="InterPro" id="IPR044855">
    <property type="entry name" value="CoA-Trfase_III_dom3_sf"/>
</dbReference>
<proteinExistence type="predicted"/>
<protein>
    <submittedName>
        <fullName evidence="2">CaiB/BaiF CoA-transferase family protein</fullName>
    </submittedName>
</protein>